<organism evidence="2">
    <name type="scientific">termite gut metagenome</name>
    <dbReference type="NCBI Taxonomy" id="433724"/>
    <lineage>
        <taxon>unclassified sequences</taxon>
        <taxon>metagenomes</taxon>
        <taxon>organismal metagenomes</taxon>
    </lineage>
</organism>
<comment type="caution">
    <text evidence="2">The sequence shown here is derived from an EMBL/GenBank/DDBJ whole genome shotgun (WGS) entry which is preliminary data.</text>
</comment>
<accession>A0A5J4QEX6</accession>
<evidence type="ECO:0000259" key="1">
    <source>
        <dbReference type="Pfam" id="PF14082"/>
    </source>
</evidence>
<dbReference type="EMBL" id="SNRY01003827">
    <property type="protein sequence ID" value="KAA6319610.1"/>
    <property type="molecule type" value="Genomic_DNA"/>
</dbReference>
<feature type="domain" description="Shedu protein SduA C-terminal" evidence="1">
    <location>
        <begin position="187"/>
        <end position="365"/>
    </location>
</feature>
<dbReference type="InterPro" id="IPR025359">
    <property type="entry name" value="SduA_C"/>
</dbReference>
<dbReference type="SUPFAM" id="SSF52540">
    <property type="entry name" value="P-loop containing nucleoside triphosphate hydrolases"/>
    <property type="match status" value="1"/>
</dbReference>
<dbReference type="InterPro" id="IPR027417">
    <property type="entry name" value="P-loop_NTPase"/>
</dbReference>
<dbReference type="AlphaFoldDB" id="A0A5J4QEX6"/>
<protein>
    <recommendedName>
        <fullName evidence="1">Shedu protein SduA C-terminal domain-containing protein</fullName>
    </recommendedName>
</protein>
<sequence>MPQGFGKTIISICSIQKLFEISHFKKVAYVSKTRAIIDNFRYVANEYEITNLVSINLYTYDKLLKSIDNEEINRNEFDIIIFEDYDHHYITILNKIAQYFDSFNIYFSNTKLSYRQKELLGDNGSIYELSLIDAVNLQIQNFILSGEIDASQILELNYKKQQVGIFNKLLNDDDFFRLRAKEFSGRDEAVWQDFFEKNKWIFGFSLNYTFNTSLDGKKFEQIVNGYSINGNGKRVDVLLQTTGIIKTLCFGEIKTHQTPILKNLKNPYRVDSWSISDELAGGISQLHKAVQKSLENFKSTLPSHDNGYKLYDSIYLYKPKSFLIIGTLREFKNEKGEMHEERFSSFELFRRSISDIEIITFDELYERAYAIVNKKWKD</sequence>
<reference evidence="2" key="1">
    <citation type="submission" date="2019-03" db="EMBL/GenBank/DDBJ databases">
        <title>Single cell metagenomics reveals metabolic interactions within the superorganism composed of flagellate Streblomastix strix and complex community of Bacteroidetes bacteria on its surface.</title>
        <authorList>
            <person name="Treitli S.C."/>
            <person name="Kolisko M."/>
            <person name="Husnik F."/>
            <person name="Keeling P."/>
            <person name="Hampl V."/>
        </authorList>
    </citation>
    <scope>NUCLEOTIDE SEQUENCE</scope>
    <source>
        <strain evidence="2">STM</strain>
    </source>
</reference>
<name>A0A5J4QEX6_9ZZZZ</name>
<dbReference type="Pfam" id="PF14082">
    <property type="entry name" value="SduA_C"/>
    <property type="match status" value="1"/>
</dbReference>
<gene>
    <name evidence="2" type="ORF">EZS27_030519</name>
</gene>
<proteinExistence type="predicted"/>
<evidence type="ECO:0000313" key="2">
    <source>
        <dbReference type="EMBL" id="KAA6319610.1"/>
    </source>
</evidence>